<dbReference type="SUPFAM" id="SSF48452">
    <property type="entry name" value="TPR-like"/>
    <property type="match status" value="1"/>
</dbReference>
<keyword evidence="3" id="KW-0539">Nucleus</keyword>
<reference evidence="5" key="1">
    <citation type="submission" date="2021-09" db="EMBL/GenBank/DDBJ databases">
        <title>A high-quality genome of the endoparasitic fungus Hirsutella rhossiliensis with a comparison of Hirsutella genomes reveals transposable elements contributing to genome size variation.</title>
        <authorList>
            <person name="Lin R."/>
            <person name="Jiao Y."/>
            <person name="Sun X."/>
            <person name="Ling J."/>
            <person name="Xie B."/>
            <person name="Cheng X."/>
        </authorList>
    </citation>
    <scope>NUCLEOTIDE SEQUENCE</scope>
    <source>
        <strain evidence="5">HR02</strain>
    </source>
</reference>
<feature type="compositionally biased region" description="Basic and acidic residues" evidence="4">
    <location>
        <begin position="232"/>
        <end position="243"/>
    </location>
</feature>
<dbReference type="InterPro" id="IPR013633">
    <property type="entry name" value="NRDE-2"/>
</dbReference>
<dbReference type="PANTHER" id="PTHR13471">
    <property type="entry name" value="TETRATRICOPEPTIDE-LIKE HELICAL"/>
    <property type="match status" value="1"/>
</dbReference>
<organism evidence="5 6">
    <name type="scientific">Hirsutella rhossiliensis</name>
    <dbReference type="NCBI Taxonomy" id="111463"/>
    <lineage>
        <taxon>Eukaryota</taxon>
        <taxon>Fungi</taxon>
        <taxon>Dikarya</taxon>
        <taxon>Ascomycota</taxon>
        <taxon>Pezizomycotina</taxon>
        <taxon>Sordariomycetes</taxon>
        <taxon>Hypocreomycetidae</taxon>
        <taxon>Hypocreales</taxon>
        <taxon>Ophiocordycipitaceae</taxon>
        <taxon>Hirsutella</taxon>
    </lineage>
</organism>
<evidence type="ECO:0000256" key="3">
    <source>
        <dbReference type="ARBA" id="ARBA00023242"/>
    </source>
</evidence>
<comment type="similarity">
    <text evidence="2">Belongs to the NRDE2 family.</text>
</comment>
<dbReference type="RefSeq" id="XP_044723422.1">
    <property type="nucleotide sequence ID" value="XM_044862396.1"/>
</dbReference>
<dbReference type="GO" id="GO:0031048">
    <property type="term" value="P:regulatory ncRNA-mediated heterochromatin formation"/>
    <property type="evidence" value="ECO:0007669"/>
    <property type="project" value="TreeGrafter"/>
</dbReference>
<sequence>MAAGDDDDGKLSVPKFSSFKPKGSIPSADAQSGRPKAEPREKEERRHRSSRQDYRSQHRHHNRHRRERPHREEEHPDSRDREQTPRRREEPKHLPDRGAVSSVPGLFVIDKKGDPLIRKYGLERSKVPSYYRLRGGRVLGTNGRLFLHHDGPREEFSLLFPGEKKPGSRDTGGLRSRDWQKRDPVKLRARRGKSPEDVGEGYLSLVNPKKRKRLHKNSDSSDAENQPSWRSIEGKAKAVRDVNSDAQESEGSSSESGVSDHDNPLKWKSIQLNRQVKDHPDDIEAWLELADHQDALLREGETIDDRAAENTAHSFTEIKVHLLESALTHASRPEDRQRVLVALMREGLKVWDKNVAAKKWSRLSDDELHSFELWKTHLDYSMSSIATFQYEDIKKMILKRLHQVVSRATKFFRDAGYKELAVAAWQGLLELNLFKPENAQSQSETLAAFEKFWEEESPRIGEAGAQGWRHRVESGGFEDAPWAVADKEPAETRLRDPYQAWAAAERARGNKASLPARTMDADTDDDPFRVVMYSDIEPWLFVIPRAGLPHATPQLIDAFLLSCGLPLALRSNDWLETAYHSQFLTGTSTDMRPQPAWDEAECQEASQRRPPSFSNGNCCARMSPELLFSRSSWFQYFDVAGKEHAIDLSWAETALKQLVHSTCISDLALYYLGLCFARKPDLIKKRAKALLTRYPTDVRLYNAYALAEFANGNVEIASMVLTSALESPELSAASTGFLLLKTWSWIELESGDKKMATKRLCACVDESLRKPKLGQDGLSPATILKARQAFTSNAQQCLYEGQWETASSHAECLALLSYLTGEGASEPISAGQGNISAAMDVVESMSKEMRLHECGNGASELLFQWASRMLYSHAAKGPFRRVYVREQLARFIEGFPRNTILLNLFGWADATIRVVDETRQLLYDKVLVKKHDSVSSRVFAIQHELGSGNANNTRAAFEHAICSEVCKHNVMLWVWYAGFCQSQKQLQALAKRVFYRALAHCPWSKEVMMEAFVTLVRGLEPDELRSVYETMTSKGLRIHVDLDEFLERTSMGAT</sequence>
<dbReference type="PANTHER" id="PTHR13471:SF0">
    <property type="entry name" value="NUCLEAR EXOSOME REGULATOR NRDE2"/>
    <property type="match status" value="1"/>
</dbReference>
<gene>
    <name evidence="5" type="ORF">HRG_03925</name>
</gene>
<feature type="compositionally biased region" description="Basic and acidic residues" evidence="4">
    <location>
        <begin position="69"/>
        <end position="96"/>
    </location>
</feature>
<dbReference type="Proteomes" id="UP000824596">
    <property type="component" value="Unassembled WGS sequence"/>
</dbReference>
<name>A0A9P8N512_9HYPO</name>
<dbReference type="AlphaFoldDB" id="A0A9P8N512"/>
<comment type="subcellular location">
    <subcellularLocation>
        <location evidence="1">Nucleus</location>
    </subcellularLocation>
</comment>
<feature type="compositionally biased region" description="Basic and acidic residues" evidence="4">
    <location>
        <begin position="35"/>
        <end position="56"/>
    </location>
</feature>
<evidence type="ECO:0000256" key="1">
    <source>
        <dbReference type="ARBA" id="ARBA00004123"/>
    </source>
</evidence>
<evidence type="ECO:0000313" key="5">
    <source>
        <dbReference type="EMBL" id="KAH0965909.1"/>
    </source>
</evidence>
<dbReference type="EMBL" id="JAIZPD010000003">
    <property type="protein sequence ID" value="KAH0965909.1"/>
    <property type="molecule type" value="Genomic_DNA"/>
</dbReference>
<dbReference type="GO" id="GO:0071013">
    <property type="term" value="C:catalytic step 2 spliceosome"/>
    <property type="evidence" value="ECO:0007669"/>
    <property type="project" value="TreeGrafter"/>
</dbReference>
<protein>
    <submittedName>
        <fullName evidence="5">NRDE-2, necessary for RNA interference domain-containing protein</fullName>
    </submittedName>
</protein>
<dbReference type="GeneID" id="68353054"/>
<dbReference type="Pfam" id="PF08424">
    <property type="entry name" value="NRDE-2"/>
    <property type="match status" value="1"/>
</dbReference>
<dbReference type="Gene3D" id="1.25.40.10">
    <property type="entry name" value="Tetratricopeptide repeat domain"/>
    <property type="match status" value="1"/>
</dbReference>
<proteinExistence type="inferred from homology"/>
<keyword evidence="6" id="KW-1185">Reference proteome</keyword>
<evidence type="ECO:0000256" key="4">
    <source>
        <dbReference type="SAM" id="MobiDB-lite"/>
    </source>
</evidence>
<accession>A0A9P8N512</accession>
<dbReference type="InterPro" id="IPR011990">
    <property type="entry name" value="TPR-like_helical_dom_sf"/>
</dbReference>
<feature type="region of interest" description="Disordered" evidence="4">
    <location>
        <begin position="1"/>
        <end position="108"/>
    </location>
</feature>
<dbReference type="GO" id="GO:1902369">
    <property type="term" value="P:negative regulation of RNA catabolic process"/>
    <property type="evidence" value="ECO:0007669"/>
    <property type="project" value="TreeGrafter"/>
</dbReference>
<evidence type="ECO:0000256" key="2">
    <source>
        <dbReference type="ARBA" id="ARBA00009265"/>
    </source>
</evidence>
<feature type="compositionally biased region" description="Basic residues" evidence="4">
    <location>
        <begin position="57"/>
        <end position="68"/>
    </location>
</feature>
<evidence type="ECO:0000313" key="6">
    <source>
        <dbReference type="Proteomes" id="UP000824596"/>
    </source>
</evidence>
<feature type="compositionally biased region" description="Basic and acidic residues" evidence="4">
    <location>
        <begin position="175"/>
        <end position="186"/>
    </location>
</feature>
<comment type="caution">
    <text evidence="5">The sequence shown here is derived from an EMBL/GenBank/DDBJ whole genome shotgun (WGS) entry which is preliminary data.</text>
</comment>
<feature type="compositionally biased region" description="Basic and acidic residues" evidence="4">
    <location>
        <begin position="157"/>
        <end position="168"/>
    </location>
</feature>
<feature type="region of interest" description="Disordered" evidence="4">
    <location>
        <begin position="157"/>
        <end position="264"/>
    </location>
</feature>
<dbReference type="OrthoDB" id="297219at2759"/>